<sequence length="345" mass="37642">MDYAPNPGAHLLPPTKRTRYPAPSIVHWPPDSSIPRYNAPPTAHASSTPLSHLCAPPFRTTPPPPPHNYTSTVASGYSVPMPVENPPLTDIPHYVVPEAYSRDINVVQQSAPRQSYGFSSAYYTSPTSHYSKGYDPYPDPYATHSAHPGSGYSVSGYSYQRPAYQFGGYDPDGYPQVHAGNGDGTNMLVSNQLACDHGIQISNTKRPNLQKPIIIVGYPTRQGKKHQRNLGKLQGAITPMIGPQPKGTDDLPKSPSQPSERKRKSYLRASPQTTKKGKKKCTPTVSASLEKLEVKKKRVYDAGAPVDGVRVCGVCNIVVNSQKVFDLHCAGSKHVMMLKRLQEGS</sequence>
<dbReference type="Gene3D" id="3.30.160.60">
    <property type="entry name" value="Classic Zinc Finger"/>
    <property type="match status" value="1"/>
</dbReference>
<evidence type="ECO:0000256" key="2">
    <source>
        <dbReference type="ARBA" id="ARBA00022723"/>
    </source>
</evidence>
<dbReference type="GO" id="GO:0008270">
    <property type="term" value="F:zinc ion binding"/>
    <property type="evidence" value="ECO:0007669"/>
    <property type="project" value="UniProtKB-KW"/>
</dbReference>
<evidence type="ECO:0000259" key="8">
    <source>
        <dbReference type="Pfam" id="PF12874"/>
    </source>
</evidence>
<dbReference type="InterPro" id="IPR051868">
    <property type="entry name" value="ZN346_ZMAT4"/>
</dbReference>
<comment type="caution">
    <text evidence="9">The sequence shown here is derived from an EMBL/GenBank/DDBJ whole genome shotgun (WGS) entry which is preliminary data.</text>
</comment>
<evidence type="ECO:0000313" key="9">
    <source>
        <dbReference type="EMBL" id="KAF3326265.1"/>
    </source>
</evidence>
<dbReference type="SUPFAM" id="SSF57667">
    <property type="entry name" value="beta-beta-alpha zinc fingers"/>
    <property type="match status" value="1"/>
</dbReference>
<dbReference type="PANTHER" id="PTHR46144:SF6">
    <property type="entry name" value="C2H2-TYPE DOMAIN-CONTAINING PROTEIN"/>
    <property type="match status" value="1"/>
</dbReference>
<evidence type="ECO:0000256" key="1">
    <source>
        <dbReference type="ARBA" id="ARBA00004123"/>
    </source>
</evidence>
<comment type="subcellular location">
    <subcellularLocation>
        <location evidence="1">Nucleus</location>
    </subcellularLocation>
</comment>
<reference evidence="9" key="1">
    <citation type="submission" date="2020-01" db="EMBL/GenBank/DDBJ databases">
        <title>Genome sequence of Kobresia littledalei, the first chromosome-level genome in the family Cyperaceae.</title>
        <authorList>
            <person name="Qu G."/>
        </authorList>
    </citation>
    <scope>NUCLEOTIDE SEQUENCE</scope>
    <source>
        <strain evidence="9">C.B.Clarke</strain>
        <tissue evidence="9">Leaf</tissue>
    </source>
</reference>
<keyword evidence="3" id="KW-0677">Repeat</keyword>
<organism evidence="9 10">
    <name type="scientific">Carex littledalei</name>
    <dbReference type="NCBI Taxonomy" id="544730"/>
    <lineage>
        <taxon>Eukaryota</taxon>
        <taxon>Viridiplantae</taxon>
        <taxon>Streptophyta</taxon>
        <taxon>Embryophyta</taxon>
        <taxon>Tracheophyta</taxon>
        <taxon>Spermatophyta</taxon>
        <taxon>Magnoliopsida</taxon>
        <taxon>Liliopsida</taxon>
        <taxon>Poales</taxon>
        <taxon>Cyperaceae</taxon>
        <taxon>Cyperoideae</taxon>
        <taxon>Cariceae</taxon>
        <taxon>Carex</taxon>
        <taxon>Carex subgen. Euthyceras</taxon>
    </lineage>
</organism>
<evidence type="ECO:0000256" key="4">
    <source>
        <dbReference type="ARBA" id="ARBA00022771"/>
    </source>
</evidence>
<keyword evidence="5" id="KW-0862">Zinc</keyword>
<evidence type="ECO:0000256" key="5">
    <source>
        <dbReference type="ARBA" id="ARBA00022833"/>
    </source>
</evidence>
<gene>
    <name evidence="9" type="ORF">FCM35_KLT07895</name>
</gene>
<evidence type="ECO:0000256" key="7">
    <source>
        <dbReference type="SAM" id="MobiDB-lite"/>
    </source>
</evidence>
<dbReference type="InterPro" id="IPR013087">
    <property type="entry name" value="Znf_C2H2_type"/>
</dbReference>
<accession>A0A833VHB5</accession>
<feature type="region of interest" description="Disordered" evidence="7">
    <location>
        <begin position="221"/>
        <end position="282"/>
    </location>
</feature>
<keyword evidence="4" id="KW-0863">Zinc-finger</keyword>
<name>A0A833VHB5_9POAL</name>
<evidence type="ECO:0000313" key="10">
    <source>
        <dbReference type="Proteomes" id="UP000623129"/>
    </source>
</evidence>
<evidence type="ECO:0000256" key="6">
    <source>
        <dbReference type="ARBA" id="ARBA00023242"/>
    </source>
</evidence>
<dbReference type="EMBL" id="SWLB01000018">
    <property type="protein sequence ID" value="KAF3326265.1"/>
    <property type="molecule type" value="Genomic_DNA"/>
</dbReference>
<keyword evidence="2" id="KW-0479">Metal-binding</keyword>
<protein>
    <submittedName>
        <fullName evidence="9">Zinc finger RNA-binding protein-like isoform X2</fullName>
    </submittedName>
</protein>
<dbReference type="Pfam" id="PF12874">
    <property type="entry name" value="zf-met"/>
    <property type="match status" value="1"/>
</dbReference>
<dbReference type="GO" id="GO:0005634">
    <property type="term" value="C:nucleus"/>
    <property type="evidence" value="ECO:0007669"/>
    <property type="project" value="UniProtKB-SubCell"/>
</dbReference>
<dbReference type="Proteomes" id="UP000623129">
    <property type="component" value="Unassembled WGS sequence"/>
</dbReference>
<dbReference type="OrthoDB" id="434647at2759"/>
<dbReference type="PANTHER" id="PTHR46144">
    <property type="entry name" value="ZINC FINGER PROTEIN 385B-LIKE"/>
    <property type="match status" value="1"/>
</dbReference>
<dbReference type="InterPro" id="IPR036236">
    <property type="entry name" value="Znf_C2H2_sf"/>
</dbReference>
<dbReference type="AlphaFoldDB" id="A0A833VHB5"/>
<evidence type="ECO:0000256" key="3">
    <source>
        <dbReference type="ARBA" id="ARBA00022737"/>
    </source>
</evidence>
<feature type="domain" description="C2H2-type" evidence="8">
    <location>
        <begin position="311"/>
        <end position="334"/>
    </location>
</feature>
<proteinExistence type="predicted"/>
<feature type="region of interest" description="Disordered" evidence="7">
    <location>
        <begin position="1"/>
        <end position="22"/>
    </location>
</feature>
<keyword evidence="10" id="KW-1185">Reference proteome</keyword>
<keyword evidence="6" id="KW-0539">Nucleus</keyword>